<feature type="compositionally biased region" description="Polar residues" evidence="1">
    <location>
        <begin position="312"/>
        <end position="325"/>
    </location>
</feature>
<feature type="domain" description="Thioredoxin" evidence="2">
    <location>
        <begin position="482"/>
        <end position="627"/>
    </location>
</feature>
<sequence length="860" mass="98104">MAGLFGLLEGTLRISLTDATMTWIVNYAMDRAHGKVKSKDGVIQRLNEISKFYELAVIQLEGCMKFVQEDADNNMFESCHEKVLADLEEIKDRLQGRLQDSEMALREKDKELTERFENELKLRQALDAKEKELVALQNASVELERTKSDADAELSMSSPGSRDEDRDSEISELMHSVDQQVLHIEHEVIDEERNGGIDHTKIEQMGSDINILKETLHQAFGKMQNAIFLSELGPQERQWRWTIEKDAICTLINGFINDFKENFEMEVRKQEKQVFMSLSEHLSDLMTEVTRLRNELESFINQNEAQLKASKGNENLQSSTKTNIESRIPPRPRRSLSEGDSCANFSSKVEEVESEEGVGQSVAKIIKSHEFIIRRKSEEVKWLKREMLPEKGCSNLRREKDPLGDFLIRDGLATGYVLGLVVSSSWCDSARSSKDSARYGLGHTEMFPVFELRRNVTLVPIEMRKQEKQVSVNYDGGYVLCVSVFKKLPPISYGNTVELSDSYNSFNDQKHKLPPAIDEKEDVVVKLSDKNFNHVIAKNQHVMVLFYAPWSPQSKKLAPEYEAAATELKGKSVLAKVNAMSVIELAKKWRIQAYPTVYFFVNGVHVDTYYHNRTKDAIVNYIKTKMSGDLYTLMKIEKAEHLLTAESTIALGFLDSLKGMESEKPAAASKLHPDVIFFKTTRANVAKMFLIDPEIKRPALVLLEKESKQLSHFDGPFTDARIYDFISLNKIPPMITYTRETAALILDSRLQELWLFATVHDSETKSIFQEAAKAFKGKLLFVYFQMDLLQTDRRQISDYFGITGHAPRVIAVNGFFNGEKYVLNGELTLSNIKSFALDFLEDKLRSQQSDTTLLENKKGY</sequence>
<proteinExistence type="predicted"/>
<dbReference type="InterPro" id="IPR037490">
    <property type="entry name" value="WAP"/>
</dbReference>
<organism evidence="3 4">
    <name type="scientific">Citrus x changshan-huyou</name>
    <dbReference type="NCBI Taxonomy" id="2935761"/>
    <lineage>
        <taxon>Eukaryota</taxon>
        <taxon>Viridiplantae</taxon>
        <taxon>Streptophyta</taxon>
        <taxon>Embryophyta</taxon>
        <taxon>Tracheophyta</taxon>
        <taxon>Spermatophyta</taxon>
        <taxon>Magnoliopsida</taxon>
        <taxon>eudicotyledons</taxon>
        <taxon>Gunneridae</taxon>
        <taxon>Pentapetalae</taxon>
        <taxon>rosids</taxon>
        <taxon>malvids</taxon>
        <taxon>Sapindales</taxon>
        <taxon>Rutaceae</taxon>
        <taxon>Aurantioideae</taxon>
        <taxon>Citrus</taxon>
    </lineage>
</organism>
<dbReference type="PROSITE" id="PS51352">
    <property type="entry name" value="THIOREDOXIN_2"/>
    <property type="match status" value="1"/>
</dbReference>
<evidence type="ECO:0000256" key="1">
    <source>
        <dbReference type="SAM" id="MobiDB-lite"/>
    </source>
</evidence>
<protein>
    <recommendedName>
        <fullName evidence="2">Thioredoxin domain-containing protein</fullName>
    </recommendedName>
</protein>
<accession>A0AAP0LU83</accession>
<evidence type="ECO:0000259" key="2">
    <source>
        <dbReference type="PROSITE" id="PS51352"/>
    </source>
</evidence>
<dbReference type="CDD" id="cd02961">
    <property type="entry name" value="PDI_a_family"/>
    <property type="match status" value="1"/>
</dbReference>
<dbReference type="EMBL" id="JBCGBO010000007">
    <property type="protein sequence ID" value="KAK9187093.1"/>
    <property type="molecule type" value="Genomic_DNA"/>
</dbReference>
<gene>
    <name evidence="3" type="ORF">WN944_018483</name>
</gene>
<dbReference type="Pfam" id="PF00085">
    <property type="entry name" value="Thioredoxin"/>
    <property type="match status" value="1"/>
</dbReference>
<dbReference type="Gene3D" id="3.40.30.10">
    <property type="entry name" value="Glutaredoxin"/>
    <property type="match status" value="3"/>
</dbReference>
<dbReference type="CDD" id="cd02982">
    <property type="entry name" value="PDI_b'_family"/>
    <property type="match status" value="1"/>
</dbReference>
<evidence type="ECO:0000313" key="3">
    <source>
        <dbReference type="EMBL" id="KAK9187093.1"/>
    </source>
</evidence>
<feature type="region of interest" description="Disordered" evidence="1">
    <location>
        <begin position="307"/>
        <end position="341"/>
    </location>
</feature>
<dbReference type="Proteomes" id="UP001428341">
    <property type="component" value="Unassembled WGS sequence"/>
</dbReference>
<dbReference type="InterPro" id="IPR036249">
    <property type="entry name" value="Thioredoxin-like_sf"/>
</dbReference>
<comment type="caution">
    <text evidence="3">The sequence shown here is derived from an EMBL/GenBank/DDBJ whole genome shotgun (WGS) entry which is preliminary data.</text>
</comment>
<dbReference type="PANTHER" id="PTHR33883:SF7">
    <property type="entry name" value="OS04G0521600 PROTEIN"/>
    <property type="match status" value="1"/>
</dbReference>
<feature type="region of interest" description="Disordered" evidence="1">
    <location>
        <begin position="146"/>
        <end position="169"/>
    </location>
</feature>
<name>A0AAP0LU83_9ROSI</name>
<reference evidence="3 4" key="1">
    <citation type="submission" date="2024-05" db="EMBL/GenBank/DDBJ databases">
        <title>Haplotype-resolved chromosome-level genome assembly of Huyou (Citrus changshanensis).</title>
        <authorList>
            <person name="Miao C."/>
            <person name="Chen W."/>
            <person name="Wu Y."/>
            <person name="Wang L."/>
            <person name="Zhao S."/>
            <person name="Grierson D."/>
            <person name="Xu C."/>
            <person name="Chen K."/>
        </authorList>
    </citation>
    <scope>NUCLEOTIDE SEQUENCE [LARGE SCALE GENOMIC DNA]</scope>
    <source>
        <strain evidence="3">01-14</strain>
        <tissue evidence="3">Leaf</tissue>
    </source>
</reference>
<dbReference type="AlphaFoldDB" id="A0AAP0LU83"/>
<dbReference type="InterPro" id="IPR013766">
    <property type="entry name" value="Thioredoxin_domain"/>
</dbReference>
<dbReference type="SUPFAM" id="SSF52833">
    <property type="entry name" value="Thioredoxin-like"/>
    <property type="match status" value="3"/>
</dbReference>
<dbReference type="PANTHER" id="PTHR33883">
    <property type="entry name" value="WPP DOMAIN-ASSOCIATED PROTEIN"/>
    <property type="match status" value="1"/>
</dbReference>
<dbReference type="Pfam" id="PF13848">
    <property type="entry name" value="Thioredoxin_6"/>
    <property type="match status" value="1"/>
</dbReference>
<evidence type="ECO:0000313" key="4">
    <source>
        <dbReference type="Proteomes" id="UP001428341"/>
    </source>
</evidence>
<dbReference type="CDD" id="cd02981">
    <property type="entry name" value="PDI_b_family"/>
    <property type="match status" value="1"/>
</dbReference>
<keyword evidence="4" id="KW-1185">Reference proteome</keyword>